<dbReference type="Gramene" id="TuG1812G0300000088.01.T01">
    <property type="protein sequence ID" value="TuG1812G0300000088.01.T01"/>
    <property type="gene ID" value="TuG1812G0300000088.01"/>
</dbReference>
<reference evidence="3" key="3">
    <citation type="submission" date="2022-06" db="UniProtKB">
        <authorList>
            <consortium name="EnsemblPlants"/>
        </authorList>
    </citation>
    <scope>IDENTIFICATION</scope>
</reference>
<reference evidence="4" key="1">
    <citation type="journal article" date="2013" name="Nature">
        <title>Draft genome of the wheat A-genome progenitor Triticum urartu.</title>
        <authorList>
            <person name="Ling H.Q."/>
            <person name="Zhao S."/>
            <person name="Liu D."/>
            <person name="Wang J."/>
            <person name="Sun H."/>
            <person name="Zhang C."/>
            <person name="Fan H."/>
            <person name="Li D."/>
            <person name="Dong L."/>
            <person name="Tao Y."/>
            <person name="Gao C."/>
            <person name="Wu H."/>
            <person name="Li Y."/>
            <person name="Cui Y."/>
            <person name="Guo X."/>
            <person name="Zheng S."/>
            <person name="Wang B."/>
            <person name="Yu K."/>
            <person name="Liang Q."/>
            <person name="Yang W."/>
            <person name="Lou X."/>
            <person name="Chen J."/>
            <person name="Feng M."/>
            <person name="Jian J."/>
            <person name="Zhang X."/>
            <person name="Luo G."/>
            <person name="Jiang Y."/>
            <person name="Liu J."/>
            <person name="Wang Z."/>
            <person name="Sha Y."/>
            <person name="Zhang B."/>
            <person name="Wu H."/>
            <person name="Tang D."/>
            <person name="Shen Q."/>
            <person name="Xue P."/>
            <person name="Zou S."/>
            <person name="Wang X."/>
            <person name="Liu X."/>
            <person name="Wang F."/>
            <person name="Yang Y."/>
            <person name="An X."/>
            <person name="Dong Z."/>
            <person name="Zhang K."/>
            <person name="Zhang X."/>
            <person name="Luo M.C."/>
            <person name="Dvorak J."/>
            <person name="Tong Y."/>
            <person name="Wang J."/>
            <person name="Yang H."/>
            <person name="Li Z."/>
            <person name="Wang D."/>
            <person name="Zhang A."/>
            <person name="Wang J."/>
        </authorList>
    </citation>
    <scope>NUCLEOTIDE SEQUENCE</scope>
    <source>
        <strain evidence="4">cv. G1812</strain>
    </source>
</reference>
<comment type="similarity">
    <text evidence="1">Belongs to the peptidase S8 family.</text>
</comment>
<dbReference type="Proteomes" id="UP000015106">
    <property type="component" value="Chromosome 3"/>
</dbReference>
<evidence type="ECO:0000313" key="3">
    <source>
        <dbReference type="EnsemblPlants" id="TuG1812G0300000088.01.T01"/>
    </source>
</evidence>
<dbReference type="InterPro" id="IPR036852">
    <property type="entry name" value="Peptidase_S8/S53_dom_sf"/>
</dbReference>
<dbReference type="GO" id="GO:0004252">
    <property type="term" value="F:serine-type endopeptidase activity"/>
    <property type="evidence" value="ECO:0007669"/>
    <property type="project" value="InterPro"/>
</dbReference>
<name>A0A8R7TQT9_TRIUA</name>
<dbReference type="EnsemblPlants" id="TuG1812G0300000088.01.T01">
    <property type="protein sequence ID" value="TuG1812G0300000088.01.T01"/>
    <property type="gene ID" value="TuG1812G0300000088.01"/>
</dbReference>
<evidence type="ECO:0008006" key="5">
    <source>
        <dbReference type="Google" id="ProtNLM"/>
    </source>
</evidence>
<reference evidence="3" key="2">
    <citation type="submission" date="2018-03" db="EMBL/GenBank/DDBJ databases">
        <title>The Triticum urartu genome reveals the dynamic nature of wheat genome evolution.</title>
        <authorList>
            <person name="Ling H."/>
            <person name="Ma B."/>
            <person name="Shi X."/>
            <person name="Liu H."/>
            <person name="Dong L."/>
            <person name="Sun H."/>
            <person name="Cao Y."/>
            <person name="Gao Q."/>
            <person name="Zheng S."/>
            <person name="Li Y."/>
            <person name="Yu Y."/>
            <person name="Du H."/>
            <person name="Qi M."/>
            <person name="Li Y."/>
            <person name="Yu H."/>
            <person name="Cui Y."/>
            <person name="Wang N."/>
            <person name="Chen C."/>
            <person name="Wu H."/>
            <person name="Zhao Y."/>
            <person name="Zhang J."/>
            <person name="Li Y."/>
            <person name="Zhou W."/>
            <person name="Zhang B."/>
            <person name="Hu W."/>
            <person name="Eijk M."/>
            <person name="Tang J."/>
            <person name="Witsenboer H."/>
            <person name="Zhao S."/>
            <person name="Li Z."/>
            <person name="Zhang A."/>
            <person name="Wang D."/>
            <person name="Liang C."/>
        </authorList>
    </citation>
    <scope>NUCLEOTIDE SEQUENCE [LARGE SCALE GENOMIC DNA]</scope>
    <source>
        <strain evidence="3">cv. G1812</strain>
    </source>
</reference>
<evidence type="ECO:0000256" key="1">
    <source>
        <dbReference type="ARBA" id="ARBA00011073"/>
    </source>
</evidence>
<protein>
    <recommendedName>
        <fullName evidence="5">Subtilisin-like protease SDD1</fullName>
    </recommendedName>
</protein>
<dbReference type="SUPFAM" id="SSF52743">
    <property type="entry name" value="Subtilisin-like"/>
    <property type="match status" value="1"/>
</dbReference>
<dbReference type="InterPro" id="IPR045051">
    <property type="entry name" value="SBT"/>
</dbReference>
<proteinExistence type="inferred from homology"/>
<dbReference type="GO" id="GO:0006508">
    <property type="term" value="P:proteolysis"/>
    <property type="evidence" value="ECO:0007669"/>
    <property type="project" value="InterPro"/>
</dbReference>
<organism evidence="3 4">
    <name type="scientific">Triticum urartu</name>
    <name type="common">Red wild einkorn</name>
    <name type="synonym">Crithodium urartu</name>
    <dbReference type="NCBI Taxonomy" id="4572"/>
    <lineage>
        <taxon>Eukaryota</taxon>
        <taxon>Viridiplantae</taxon>
        <taxon>Streptophyta</taxon>
        <taxon>Embryophyta</taxon>
        <taxon>Tracheophyta</taxon>
        <taxon>Spermatophyta</taxon>
        <taxon>Magnoliopsida</taxon>
        <taxon>Liliopsida</taxon>
        <taxon>Poales</taxon>
        <taxon>Poaceae</taxon>
        <taxon>BOP clade</taxon>
        <taxon>Pooideae</taxon>
        <taxon>Triticodae</taxon>
        <taxon>Triticeae</taxon>
        <taxon>Triticinae</taxon>
        <taxon>Triticum</taxon>
    </lineage>
</organism>
<keyword evidence="2" id="KW-0732">Signal</keyword>
<keyword evidence="4" id="KW-1185">Reference proteome</keyword>
<sequence length="179" mass="19775">MASSSPHGICADYPEVISVQPSRTHRTTTTQSWDFLGLNYQKPSAGSGLLDGSKYGDDVIIGVVDTGIWPESRSFSDEGYGPIPSRWKGKCQVGAARSSALASTPPVWPRRTSRLTHCRHGTTTAMAHTVRPPQQAQLWRRLASMALRRGLQEEVRRMLALRCTSRRGVPVALFIQRLC</sequence>
<evidence type="ECO:0000313" key="4">
    <source>
        <dbReference type="Proteomes" id="UP000015106"/>
    </source>
</evidence>
<dbReference type="AlphaFoldDB" id="A0A8R7TQT9"/>
<evidence type="ECO:0000256" key="2">
    <source>
        <dbReference type="ARBA" id="ARBA00022729"/>
    </source>
</evidence>
<dbReference type="Gene3D" id="3.40.50.200">
    <property type="entry name" value="Peptidase S8/S53 domain"/>
    <property type="match status" value="1"/>
</dbReference>
<accession>A0A8R7TQT9</accession>
<dbReference type="PANTHER" id="PTHR10795">
    <property type="entry name" value="PROPROTEIN CONVERTASE SUBTILISIN/KEXIN"/>
    <property type="match status" value="1"/>
</dbReference>